<accession>A0A081RQD8</accession>
<dbReference type="InterPro" id="IPR002762">
    <property type="entry name" value="CbiX-like"/>
</dbReference>
<organism evidence="3 4">
    <name type="scientific">Marine Group I thaumarchaeote SCGC AAA799-N04</name>
    <dbReference type="NCBI Taxonomy" id="1502293"/>
    <lineage>
        <taxon>Archaea</taxon>
        <taxon>Nitrososphaerota</taxon>
        <taxon>Marine Group I</taxon>
    </lineage>
</organism>
<reference evidence="3 4" key="1">
    <citation type="submission" date="2014-06" db="EMBL/GenBank/DDBJ databases">
        <authorList>
            <person name="Ngugi D.K."/>
            <person name="Blom J."/>
            <person name="Alam I."/>
            <person name="Rashid M."/>
            <person name="Ba Alawi W."/>
            <person name="Zhang G."/>
            <person name="Hikmawan T."/>
            <person name="Guan Y."/>
            <person name="Antunes A."/>
            <person name="Siam R."/>
            <person name="ElDorry H."/>
            <person name="Bajic V."/>
            <person name="Stingl U."/>
        </authorList>
    </citation>
    <scope>NUCLEOTIDE SEQUENCE [LARGE SCALE GENOMIC DNA]</scope>
    <source>
        <strain evidence="3">SCGC AAA799-N04</strain>
    </source>
</reference>
<dbReference type="Proteomes" id="UP000028059">
    <property type="component" value="Unassembled WGS sequence"/>
</dbReference>
<dbReference type="InterPro" id="IPR050963">
    <property type="entry name" value="Sirohydro_Cobaltochel/CbiX"/>
</dbReference>
<dbReference type="Gene3D" id="3.40.50.1400">
    <property type="match status" value="2"/>
</dbReference>
<evidence type="ECO:0000256" key="2">
    <source>
        <dbReference type="ARBA" id="ARBA00023239"/>
    </source>
</evidence>
<dbReference type="GO" id="GO:0016852">
    <property type="term" value="F:sirohydrochlorin cobaltochelatase activity"/>
    <property type="evidence" value="ECO:0007669"/>
    <property type="project" value="UniProtKB-EC"/>
</dbReference>
<comment type="caution">
    <text evidence="3">The sequence shown here is derived from an EMBL/GenBank/DDBJ whole genome shotgun (WGS) entry which is preliminary data.</text>
</comment>
<keyword evidence="1" id="KW-0479">Metal-binding</keyword>
<keyword evidence="2 3" id="KW-0456">Lyase</keyword>
<evidence type="ECO:0000313" key="3">
    <source>
        <dbReference type="EMBL" id="KEQ57411.1"/>
    </source>
</evidence>
<keyword evidence="4" id="KW-1185">Reference proteome</keyword>
<dbReference type="Pfam" id="PF01903">
    <property type="entry name" value="CbiX"/>
    <property type="match status" value="2"/>
</dbReference>
<dbReference type="PANTHER" id="PTHR33542:SF3">
    <property type="entry name" value="SIROHYDROCHLORIN FERROCHELATASE, CHLOROPLASTIC"/>
    <property type="match status" value="1"/>
</dbReference>
<sequence>MKRGLLIIDRGSREREASEELETICTGIKAKGDYVFTDYCFLEVEPPYIEDGISKCLKEDIDSLTIVPYFLYPGKKVKIAVTDTMKLQKDTEVKFLITKPMSMHKTLVDIVENRIATTLKENNVTWPNKDVDVMIIGHGSKDPNAQMSLNYIVDELKDSYRNVSRCWLEIEQPDIFEGIKKCEKDEPKVLIIVFYFLHEGAHVKTDINNDLIPALKDSSLKDVFITKHIGTDEKIIDLIIERAKEVEDAN</sequence>
<dbReference type="AlphaFoldDB" id="A0A081RQD8"/>
<dbReference type="SUPFAM" id="SSF53800">
    <property type="entry name" value="Chelatase"/>
    <property type="match status" value="1"/>
</dbReference>
<protein>
    <submittedName>
        <fullName evidence="3">Sirohydrochlorin cobaltochelatase protein</fullName>
        <ecNumber evidence="3">4.99.1.3</ecNumber>
    </submittedName>
</protein>
<proteinExistence type="predicted"/>
<dbReference type="EMBL" id="JOKN01000001">
    <property type="protein sequence ID" value="KEQ57411.1"/>
    <property type="molecule type" value="Genomic_DNA"/>
</dbReference>
<dbReference type="EC" id="4.99.1.3" evidence="3"/>
<dbReference type="PATRIC" id="fig|1502293.3.peg.88"/>
<dbReference type="PANTHER" id="PTHR33542">
    <property type="entry name" value="SIROHYDROCHLORIN FERROCHELATASE, CHLOROPLASTIC"/>
    <property type="match status" value="1"/>
</dbReference>
<dbReference type="GO" id="GO:0046872">
    <property type="term" value="F:metal ion binding"/>
    <property type="evidence" value="ECO:0007669"/>
    <property type="project" value="UniProtKB-KW"/>
</dbReference>
<name>A0A081RQD8_9ARCH</name>
<gene>
    <name evidence="3" type="primary">cbiX</name>
    <name evidence="3" type="ORF">AAA799N04_00093</name>
</gene>
<evidence type="ECO:0000256" key="1">
    <source>
        <dbReference type="ARBA" id="ARBA00022723"/>
    </source>
</evidence>
<evidence type="ECO:0000313" key="4">
    <source>
        <dbReference type="Proteomes" id="UP000028059"/>
    </source>
</evidence>